<dbReference type="Pfam" id="PF00004">
    <property type="entry name" value="AAA"/>
    <property type="match status" value="1"/>
</dbReference>
<dbReference type="Gene3D" id="3.40.50.300">
    <property type="entry name" value="P-loop containing nucleotide triphosphate hydrolases"/>
    <property type="match status" value="1"/>
</dbReference>
<evidence type="ECO:0000259" key="2">
    <source>
        <dbReference type="SMART" id="SM00382"/>
    </source>
</evidence>
<accession>A0AB34KZF0</accession>
<feature type="region of interest" description="Disordered" evidence="1">
    <location>
        <begin position="420"/>
        <end position="439"/>
    </location>
</feature>
<dbReference type="PANTHER" id="PTHR23389:SF21">
    <property type="entry name" value="ATPASE FAMILY AAA DOMAIN-CONTAINING PROTEIN 5"/>
    <property type="match status" value="1"/>
</dbReference>
<organism evidence="3 4">
    <name type="scientific">Cladosporium halotolerans</name>
    <dbReference type="NCBI Taxonomy" id="1052096"/>
    <lineage>
        <taxon>Eukaryota</taxon>
        <taxon>Fungi</taxon>
        <taxon>Dikarya</taxon>
        <taxon>Ascomycota</taxon>
        <taxon>Pezizomycotina</taxon>
        <taxon>Dothideomycetes</taxon>
        <taxon>Dothideomycetidae</taxon>
        <taxon>Cladosporiales</taxon>
        <taxon>Cladosporiaceae</taxon>
        <taxon>Cladosporium</taxon>
    </lineage>
</organism>
<dbReference type="AlphaFoldDB" id="A0AB34KZF0"/>
<feature type="region of interest" description="Disordered" evidence="1">
    <location>
        <begin position="1173"/>
        <end position="1205"/>
    </location>
</feature>
<dbReference type="Proteomes" id="UP000803884">
    <property type="component" value="Unassembled WGS sequence"/>
</dbReference>
<keyword evidence="4" id="KW-1185">Reference proteome</keyword>
<feature type="region of interest" description="Disordered" evidence="1">
    <location>
        <begin position="272"/>
        <end position="332"/>
    </location>
</feature>
<feature type="compositionally biased region" description="Basic and acidic residues" evidence="1">
    <location>
        <begin position="216"/>
        <end position="229"/>
    </location>
</feature>
<feature type="compositionally biased region" description="Basic and acidic residues" evidence="1">
    <location>
        <begin position="427"/>
        <end position="439"/>
    </location>
</feature>
<name>A0AB34KZF0_9PEZI</name>
<proteinExistence type="predicted"/>
<feature type="compositionally biased region" description="Basic and acidic residues" evidence="1">
    <location>
        <begin position="308"/>
        <end position="320"/>
    </location>
</feature>
<dbReference type="InterPro" id="IPR027417">
    <property type="entry name" value="P-loop_NTPase"/>
</dbReference>
<dbReference type="InterPro" id="IPR003593">
    <property type="entry name" value="AAA+_ATPase"/>
</dbReference>
<comment type="caution">
    <text evidence="3">The sequence shown here is derived from an EMBL/GenBank/DDBJ whole genome shotgun (WGS) entry which is preliminary data.</text>
</comment>
<evidence type="ECO:0000313" key="3">
    <source>
        <dbReference type="EMBL" id="KAL1590130.1"/>
    </source>
</evidence>
<feature type="compositionally biased region" description="Polar residues" evidence="1">
    <location>
        <begin position="131"/>
        <end position="147"/>
    </location>
</feature>
<dbReference type="EMBL" id="JAAQHG020000003">
    <property type="protein sequence ID" value="KAL1590130.1"/>
    <property type="molecule type" value="Genomic_DNA"/>
</dbReference>
<sequence>MAAVMNLQNDSGNALHPFFTRPNGCQPIVSREHHGDEQMHENTGVDANAHEDAKETGESTTQLKPKGAPRSRKPKQDAGKAQGQKTLAEILNPAAEIPNSYLPSAADKHQEEGTLDEYADHGRRKRRRTNSHASYNGGNDNNLQTDGYSVAGRSDAEASNTAIGPPSPHVVIPPSNMEATSAHHAEPTISLPGPKTPPKKMMKLNAGGKLSSPGGKGKEDGKQSDTETKRRGRPRKAKEPAPPKSRIVVLQYAKEDGEESGRHIGVLIERVCNGEERIPQPAASQKKQKTNRKTKSAKPTHPFFSGKPAEKPAMKLESPRKASASTPGKLRNQAFQERTFESTKEVPYAVGSALLKDRLMVKHPGAKDPAWPDRVQAHVRGLDEHFQIHHDLQSVSKRKRKQFTQPMNPRESVLNIFTSTLNPEPEPEQRSDGFAGPRHDLRLPKQLLLSGEYLRSRVFPELRAPLRDPDEDELMLSTNTPKTVHPGVQRLYDCLPECLSAFDHCRGEMQSWTSKYAPTTADEVLQPISEMAALRDWLKSLTINAVEAVPSAKPASKPAAKAKKKRRRQNDELDDFLVDDDADLQGMDSQPKFVELDEPLGQRQLKSMVQTSNGVKVSNAVLLSGTHGCGKTAAAYAVARELGFQIFEISSAERRSGRDVVDRVGDMTENHIVRHHGVNPGELSASEDRSQMDAAFQKDLESGRQGKMSAFFKKQPAAKPVEPKVTAQKTQTIEKLQKALKQPTKDQQQSLILLEEVDILFREDKDFWTTVFKLLASSKRPFIMTCNDEDLVPLQAMSLHAILRFAPPSPDPSIDLMLLIAAMEGHILKRDAVSSLFESKIFDLRATISELDFWCQMGVGDPKGGLSWIYQRYPPGSDVDARGRKLRIISEDTFQDGMGLVQAETTVDEDAALLAWHEFGVEPTTLIGWRAERGSSQETQLSSVPSSLKDMGRMADALSAMDVYSTHSTMDASLPEIPAKSRSHYIEGMALLESNERMIYNDMPAKLAVSSALLACRSLCPTTAVNRTVEPSNLLGCIQHVAKGNKPALARSSFVCFDAISAPPSSSNASGLEMSVFDGPLEPIVLDLAPYVRSIVQYDVSLEEQRARLGEIMGDGPKAKRVRTTRAARSALEGSQRGTTRRERWFNEGLDLDATLATGGQDWPKAIANVEDQELREGTPASSIGSAASAHYNTREGDDQGRVQP</sequence>
<dbReference type="SUPFAM" id="SSF52540">
    <property type="entry name" value="P-loop containing nucleoside triphosphate hydrolases"/>
    <property type="match status" value="1"/>
</dbReference>
<evidence type="ECO:0000256" key="1">
    <source>
        <dbReference type="SAM" id="MobiDB-lite"/>
    </source>
</evidence>
<evidence type="ECO:0000313" key="4">
    <source>
        <dbReference type="Proteomes" id="UP000803884"/>
    </source>
</evidence>
<feature type="compositionally biased region" description="Low complexity" evidence="1">
    <location>
        <begin position="550"/>
        <end position="559"/>
    </location>
</feature>
<dbReference type="GeneID" id="96002706"/>
<gene>
    <name evidence="3" type="ORF">WHR41_01262</name>
</gene>
<dbReference type="GO" id="GO:0003677">
    <property type="term" value="F:DNA binding"/>
    <property type="evidence" value="ECO:0007669"/>
    <property type="project" value="TreeGrafter"/>
</dbReference>
<feature type="domain" description="AAA+ ATPase" evidence="2">
    <location>
        <begin position="617"/>
        <end position="811"/>
    </location>
</feature>
<dbReference type="GO" id="GO:0005524">
    <property type="term" value="F:ATP binding"/>
    <property type="evidence" value="ECO:0007669"/>
    <property type="project" value="InterPro"/>
</dbReference>
<feature type="compositionally biased region" description="Basic residues" evidence="1">
    <location>
        <begin position="286"/>
        <end position="298"/>
    </location>
</feature>
<feature type="compositionally biased region" description="Basic and acidic residues" evidence="1">
    <location>
        <begin position="30"/>
        <end position="40"/>
    </location>
</feature>
<feature type="region of interest" description="Disordered" evidence="1">
    <location>
        <begin position="23"/>
        <end position="248"/>
    </location>
</feature>
<feature type="compositionally biased region" description="Basic and acidic residues" evidence="1">
    <location>
        <begin position="48"/>
        <end position="57"/>
    </location>
</feature>
<feature type="compositionally biased region" description="Basic and acidic residues" evidence="1">
    <location>
        <begin position="1193"/>
        <end position="1205"/>
    </location>
</feature>
<reference evidence="3 4" key="1">
    <citation type="journal article" date="2020" name="Microbiol. Resour. Announc.">
        <title>Draft Genome Sequence of a Cladosporium Species Isolated from the Mesophotic Ascidian Didemnum maculosum.</title>
        <authorList>
            <person name="Gioti A."/>
            <person name="Siaperas R."/>
            <person name="Nikolaivits E."/>
            <person name="Le Goff G."/>
            <person name="Ouazzani J."/>
            <person name="Kotoulas G."/>
            <person name="Topakas E."/>
        </authorList>
    </citation>
    <scope>NUCLEOTIDE SEQUENCE [LARGE SCALE GENOMIC DNA]</scope>
    <source>
        <strain evidence="3 4">TM138-S3</strain>
    </source>
</reference>
<protein>
    <recommendedName>
        <fullName evidence="2">AAA+ ATPase domain-containing protein</fullName>
    </recommendedName>
</protein>
<feature type="region of interest" description="Disordered" evidence="1">
    <location>
        <begin position="550"/>
        <end position="576"/>
    </location>
</feature>
<dbReference type="InterPro" id="IPR003959">
    <property type="entry name" value="ATPase_AAA_core"/>
</dbReference>
<dbReference type="RefSeq" id="XP_069233235.1">
    <property type="nucleotide sequence ID" value="XM_069369868.1"/>
</dbReference>
<dbReference type="PANTHER" id="PTHR23389">
    <property type="entry name" value="CHROMOSOME TRANSMISSION FIDELITY FACTOR 18"/>
    <property type="match status" value="1"/>
</dbReference>
<dbReference type="SMART" id="SM00382">
    <property type="entry name" value="AAA"/>
    <property type="match status" value="1"/>
</dbReference>
<dbReference type="GO" id="GO:0016887">
    <property type="term" value="F:ATP hydrolysis activity"/>
    <property type="evidence" value="ECO:0007669"/>
    <property type="project" value="InterPro"/>
</dbReference>
<dbReference type="GO" id="GO:0005634">
    <property type="term" value="C:nucleus"/>
    <property type="evidence" value="ECO:0007669"/>
    <property type="project" value="TreeGrafter"/>
</dbReference>